<dbReference type="PROSITE" id="PS51318">
    <property type="entry name" value="TAT"/>
    <property type="match status" value="1"/>
</dbReference>
<gene>
    <name evidence="2" type="ORF">ACFQJ9_16280</name>
</gene>
<keyword evidence="3" id="KW-1185">Reference proteome</keyword>
<evidence type="ECO:0000313" key="2">
    <source>
        <dbReference type="EMBL" id="MFC7200941.1"/>
    </source>
</evidence>
<accession>A0ABD5Z6Y8</accession>
<feature type="region of interest" description="Disordered" evidence="1">
    <location>
        <begin position="130"/>
        <end position="154"/>
    </location>
</feature>
<proteinExistence type="predicted"/>
<dbReference type="PROSITE" id="PS51257">
    <property type="entry name" value="PROKAR_LIPOPROTEIN"/>
    <property type="match status" value="1"/>
</dbReference>
<dbReference type="Proteomes" id="UP001596447">
    <property type="component" value="Unassembled WGS sequence"/>
</dbReference>
<dbReference type="InterPro" id="IPR006311">
    <property type="entry name" value="TAT_signal"/>
</dbReference>
<comment type="caution">
    <text evidence="2">The sequence shown here is derived from an EMBL/GenBank/DDBJ whole genome shotgun (WGS) entry which is preliminary data.</text>
</comment>
<feature type="compositionally biased region" description="Basic and acidic residues" evidence="1">
    <location>
        <begin position="137"/>
        <end position="154"/>
    </location>
</feature>
<evidence type="ECO:0008006" key="4">
    <source>
        <dbReference type="Google" id="ProtNLM"/>
    </source>
</evidence>
<sequence length="154" mass="16813">MPTDRRRFLAGAGTTLVAGLAGCASASALPFLGSEKEWKLRAMRADPDSTDHVCELDAGFVDAHPNLATVLDRADRTPRGEWCDGMLLTVETGNQLGRDLSTHCGDEFRGLYVYEGTHYFVSLLDRFPQNEQGHANGDGHHDGNDSHDGHDHSH</sequence>
<name>A0ABD5Z6Y8_9EURY</name>
<evidence type="ECO:0000256" key="1">
    <source>
        <dbReference type="SAM" id="MobiDB-lite"/>
    </source>
</evidence>
<dbReference type="AlphaFoldDB" id="A0ABD5Z6Y8"/>
<reference evidence="2 3" key="1">
    <citation type="journal article" date="2019" name="Int. J. Syst. Evol. Microbiol.">
        <title>The Global Catalogue of Microorganisms (GCM) 10K type strain sequencing project: providing services to taxonomists for standard genome sequencing and annotation.</title>
        <authorList>
            <consortium name="The Broad Institute Genomics Platform"/>
            <consortium name="The Broad Institute Genome Sequencing Center for Infectious Disease"/>
            <person name="Wu L."/>
            <person name="Ma J."/>
        </authorList>
    </citation>
    <scope>NUCLEOTIDE SEQUENCE [LARGE SCALE GENOMIC DNA]</scope>
    <source>
        <strain evidence="2 3">XZGYJ-43</strain>
    </source>
</reference>
<dbReference type="EMBL" id="JBHTAR010000011">
    <property type="protein sequence ID" value="MFC7200941.1"/>
    <property type="molecule type" value="Genomic_DNA"/>
</dbReference>
<dbReference type="RefSeq" id="WP_279527702.1">
    <property type="nucleotide sequence ID" value="NZ_CP122312.1"/>
</dbReference>
<evidence type="ECO:0000313" key="3">
    <source>
        <dbReference type="Proteomes" id="UP001596447"/>
    </source>
</evidence>
<organism evidence="2 3">
    <name type="scientific">Halospeciosus flavus</name>
    <dbReference type="NCBI Taxonomy" id="3032283"/>
    <lineage>
        <taxon>Archaea</taxon>
        <taxon>Methanobacteriati</taxon>
        <taxon>Methanobacteriota</taxon>
        <taxon>Stenosarchaea group</taxon>
        <taxon>Halobacteria</taxon>
        <taxon>Halobacteriales</taxon>
        <taxon>Halobacteriaceae</taxon>
        <taxon>Halospeciosus</taxon>
    </lineage>
</organism>
<protein>
    <recommendedName>
        <fullName evidence="4">Tat (Twin-arginine translocation) pathway signal sequence</fullName>
    </recommendedName>
</protein>